<dbReference type="EMBL" id="JAHRIN010059065">
    <property type="protein sequence ID" value="MEQ2211673.1"/>
    <property type="molecule type" value="Genomic_DNA"/>
</dbReference>
<evidence type="ECO:0000256" key="1">
    <source>
        <dbReference type="SAM" id="MobiDB-lite"/>
    </source>
</evidence>
<reference evidence="2 3" key="1">
    <citation type="submission" date="2021-06" db="EMBL/GenBank/DDBJ databases">
        <authorList>
            <person name="Palmer J.M."/>
        </authorList>
    </citation>
    <scope>NUCLEOTIDE SEQUENCE [LARGE SCALE GENOMIC DNA]</scope>
    <source>
        <strain evidence="2 3">XC_2019</strain>
        <tissue evidence="2">Muscle</tissue>
    </source>
</reference>
<organism evidence="2 3">
    <name type="scientific">Xenoophorus captivus</name>
    <dbReference type="NCBI Taxonomy" id="1517983"/>
    <lineage>
        <taxon>Eukaryota</taxon>
        <taxon>Metazoa</taxon>
        <taxon>Chordata</taxon>
        <taxon>Craniata</taxon>
        <taxon>Vertebrata</taxon>
        <taxon>Euteleostomi</taxon>
        <taxon>Actinopterygii</taxon>
        <taxon>Neopterygii</taxon>
        <taxon>Teleostei</taxon>
        <taxon>Neoteleostei</taxon>
        <taxon>Acanthomorphata</taxon>
        <taxon>Ovalentaria</taxon>
        <taxon>Atherinomorphae</taxon>
        <taxon>Cyprinodontiformes</taxon>
        <taxon>Goodeidae</taxon>
        <taxon>Xenoophorus</taxon>
    </lineage>
</organism>
<keyword evidence="3" id="KW-1185">Reference proteome</keyword>
<gene>
    <name evidence="2" type="ORF">XENOCAPTIV_011759</name>
</gene>
<evidence type="ECO:0000313" key="3">
    <source>
        <dbReference type="Proteomes" id="UP001434883"/>
    </source>
</evidence>
<feature type="compositionally biased region" description="Polar residues" evidence="1">
    <location>
        <begin position="63"/>
        <end position="77"/>
    </location>
</feature>
<accession>A0ABV0RVZ0</accession>
<evidence type="ECO:0000313" key="2">
    <source>
        <dbReference type="EMBL" id="MEQ2211673.1"/>
    </source>
</evidence>
<name>A0ABV0RVZ0_9TELE</name>
<sequence length="99" mass="11250">MLTSKFTLHQVQGESLGYPRLSSGNQTSFQQKRDYEVIKLTDITTPTTYHTIKTFKGHVSKKTPSNYNVNGSQTSTFNEHHLSKHPGQNFQLPNQQKSP</sequence>
<protein>
    <submittedName>
        <fullName evidence="2">Uncharacterized protein</fullName>
    </submittedName>
</protein>
<feature type="region of interest" description="Disordered" evidence="1">
    <location>
        <begin position="63"/>
        <end position="99"/>
    </location>
</feature>
<dbReference type="Proteomes" id="UP001434883">
    <property type="component" value="Unassembled WGS sequence"/>
</dbReference>
<proteinExistence type="predicted"/>
<comment type="caution">
    <text evidence="2">The sequence shown here is derived from an EMBL/GenBank/DDBJ whole genome shotgun (WGS) entry which is preliminary data.</text>
</comment>
<feature type="compositionally biased region" description="Polar residues" evidence="1">
    <location>
        <begin position="86"/>
        <end position="99"/>
    </location>
</feature>